<evidence type="ECO:0000259" key="10">
    <source>
        <dbReference type="PROSITE" id="PS51194"/>
    </source>
</evidence>
<dbReference type="InterPro" id="IPR001525">
    <property type="entry name" value="C5_MeTfrase"/>
</dbReference>
<keyword evidence="4" id="KW-0547">Nucleotide-binding</keyword>
<dbReference type="VEuPathDB" id="FungiDB:CPAG_01851"/>
<keyword evidence="5" id="KW-0863">Zinc-finger</keyword>
<dbReference type="Gene3D" id="3.40.50.10810">
    <property type="entry name" value="Tandem AAA-ATPase domain"/>
    <property type="match status" value="2"/>
</dbReference>
<accession>A0A0J6EY51</accession>
<dbReference type="OrthoDB" id="423221at2759"/>
<dbReference type="PANTHER" id="PTHR45626">
    <property type="entry name" value="TRANSCRIPTION TERMINATION FACTOR 2-RELATED"/>
    <property type="match status" value="1"/>
</dbReference>
<evidence type="ECO:0000256" key="4">
    <source>
        <dbReference type="ARBA" id="ARBA00022741"/>
    </source>
</evidence>
<dbReference type="InterPro" id="IPR027417">
    <property type="entry name" value="P-loop_NTPase"/>
</dbReference>
<evidence type="ECO:0000256" key="7">
    <source>
        <dbReference type="ARBA" id="ARBA00022833"/>
    </source>
</evidence>
<dbReference type="Gene3D" id="3.40.50.150">
    <property type="entry name" value="Vaccinia Virus protein VP39"/>
    <property type="match status" value="1"/>
</dbReference>
<evidence type="ECO:0000256" key="3">
    <source>
        <dbReference type="ARBA" id="ARBA00022723"/>
    </source>
</evidence>
<dbReference type="GO" id="GO:0008094">
    <property type="term" value="F:ATP-dependent activity, acting on DNA"/>
    <property type="evidence" value="ECO:0007669"/>
    <property type="project" value="TreeGrafter"/>
</dbReference>
<dbReference type="InterPro" id="IPR049730">
    <property type="entry name" value="SNF2/RAD54-like_C"/>
</dbReference>
<dbReference type="PROSITE" id="PS51194">
    <property type="entry name" value="HELICASE_CTER"/>
    <property type="match status" value="1"/>
</dbReference>
<evidence type="ECO:0000256" key="5">
    <source>
        <dbReference type="ARBA" id="ARBA00022771"/>
    </source>
</evidence>
<keyword evidence="2" id="KW-0808">Transferase</keyword>
<keyword evidence="1" id="KW-0489">Methyltransferase</keyword>
<name>A0A0J6EY51_COCPO</name>
<dbReference type="SUPFAM" id="SSF53335">
    <property type="entry name" value="S-adenosyl-L-methionine-dependent methyltransferases"/>
    <property type="match status" value="1"/>
</dbReference>
<protein>
    <recommendedName>
        <fullName evidence="10">Helicase C-terminal domain-containing protein</fullName>
    </recommendedName>
</protein>
<evidence type="ECO:0000256" key="9">
    <source>
        <dbReference type="SAM" id="MobiDB-lite"/>
    </source>
</evidence>
<evidence type="ECO:0000256" key="8">
    <source>
        <dbReference type="ARBA" id="ARBA00022840"/>
    </source>
</evidence>
<sequence length="2149" mass="242565">MESYPDITRRSEQESEFDSEPEGHVAGPTLSDEVDSEGDIEGLESDKDDAVAEEGSSKRVAKAGSKDGQVLERVKYHIETMPPEVLRGTYTVMPIPKPKRGLDQSLPPISRIEDIFDDLVAKAEKNGFDSFLSHIGSRELRVATMCSGTEAPLLALDMIADSFKRLFGRSFHLHHLFSAEIEPFKQSYIQRNFSPAILFRDVNELVNDEATTAFGSMRKVPTNLDLLVAGFSCVDFSQLNAHKKSLEDMGESGHTFFPILQYVKRCRPPLVILENVHSAPWAKIMEIYQKIDYNAYHAFIDTKNFYLPQTRERGYLLCIDQRKLETEPPTKKGAKTSLLARMMKSFQRPASSPVTHFLLKHDDPRLRVGINDISVHVGKDRQAVDWTRYKARHLGYRMENGLGDKRPLTRWQDNGTCQMPDFYWHGWTKTQTERVWDTLDVNFLRAIVRKSDFMSKCRVIDLSQGLDRELDQRASGISGCLTPRGQHFISTRGGPLLGIEALALQGIPTDRLLLSSESQRDLHDLAGNAMSSPVVGAAILCALIAGHKALLPGPPRVHEPETPHCVSLPHSVRQDCPMRDVSVELSAIASEPIKDLLSKGHRSCRLCFCEGQSGTRRRDMLKCSKCNHTACVRCGRNPSHVYEPIPEKQLAVRIAPIDFEIYIKMNFPMRLQLKGLTQELFEQFREPWTSKEVLSAWKAFMGTVSLALGEELRFSGISRQRSWTVTYEGTHSLLKLVCSSTSAEWLFFALPGKHEPSNSPLRQILSHPIARMAPSNSLLNGEWHVAAPISSDCSLFITGCGPHVDSLGARVGLTDKEFRDKKVWSRLDIDCSDEVISSLGIEIRGQYELLQDCGGPFGSLHKKISGGSEQPLFFFVDPTELGPEQLDSWVLATDYTRLDLGQTREVIAQLQPDWDAFELGQESQTVKAWFRRWIKSPNTSLSAYLPSASPIYHILDHDGMYGICRFNCQDAYAPIFNCSVPATSEELNWSPGAWKCSNLMESPIFLRKFAWLLTKAVSVDQFSEWIPVDLARLGSRLDCLLCAPLKPRLTWALNEKDRICAFEHPEDATAYERSVKNRPAPFLGFASLSEDSYLQLRICLNFLTLLHQAIGNLPRASTEPSLNWRLCIDIAGFVRQRLPKLVETNNKDDVENIQPPGFKKYSLRPEQLRSLTWMRAQESPELQPFEEEEVVEALLPVINWRAEGKATVEKLVRGGILGDDVGYGKTAISLGLIDAQFENDLRTVPDSRDGPIAIKATLIVVPYHLFDQWLREIDKFLGSKYRVLQIKTIVALRPLDITEIEKADIVLTSASIFRGVHYYELMRLFGAVPEVPKAEGRVFDEWLRDAVNGIHNHLRLLRTQGGLDVLGSIKEKNVQLRIDAIFSKYNPSKRLKGQKLQDHMAKKSKMDAEDRSKATNIQGEDEGSTKASTPVPAPKAGKRKRQDDENKPSADAGPGSRQGQQPKKVKAEPAVDSQGDAEAADKAFHLQDAKYDWKRVRCPFVHMFEFNRLVIDEFTYSKERTYSTVLAIPARSKWILSGTPPLNDFADVKSFSPFLGINLGIDEDDCRRTDNERLRAIQRDRTEVEQFQPFITRRSAAWHKRRHDMAQNFLDRFMRKNEPEIGEIPFTEHICEVVLSPAERALYIELFVQVMSQNLRARKQGRGLYDTAEVARLNQIIGDSDSPEEALVKRCSLFSLEDIFVYDDRAPANSAAAVPDQKKLGTGNTILDVRYKELRDLAADLQTKFRQALWLRSKLDDDVRNHFDKTLNLIETNIGAGELGDNLVRRIIRKCLDFAKVNSKESDGESFYVASKKKDSRESRPEFPATEKATVQDLNNCNDSIRRLIAETRTRTRASRVFQAVRYFQTSAHNAAYYCHYCCKTEYDRNLIYILGECGHSLCGACLILRRRKGDCKCDGCTATLEGYRVIPGGDFKGEVPQSPDDSWTEFGGSKIGELVKLLQDTSRIPEDDQVLIFIQFTDLVTAVSKALGKAGIRHITIIANDRSAGKSLADFQNGTEEVKSKALILALGDVTASGLNLQAANHIVFFHPLIARSQYDYESGMSQAMGRSRRYGQQKHVHIYHFLALKTVEVNIFERRRRECLVKRDKIFVSLLKHEIQDADAADWRGYPLEGSNAALFDDGIDEGIDEE</sequence>
<feature type="domain" description="Helicase C-terminal" evidence="10">
    <location>
        <begin position="1957"/>
        <end position="2109"/>
    </location>
</feature>
<evidence type="ECO:0000256" key="6">
    <source>
        <dbReference type="ARBA" id="ARBA00022801"/>
    </source>
</evidence>
<dbReference type="SUPFAM" id="SSF52540">
    <property type="entry name" value="P-loop containing nucleoside triphosphate hydrolases"/>
    <property type="match status" value="2"/>
</dbReference>
<keyword evidence="6" id="KW-0378">Hydrolase</keyword>
<dbReference type="GO" id="GO:0008168">
    <property type="term" value="F:methyltransferase activity"/>
    <property type="evidence" value="ECO:0007669"/>
    <property type="project" value="UniProtKB-KW"/>
</dbReference>
<dbReference type="GO" id="GO:0005524">
    <property type="term" value="F:ATP binding"/>
    <property type="evidence" value="ECO:0007669"/>
    <property type="project" value="UniProtKB-KW"/>
</dbReference>
<dbReference type="InterPro" id="IPR014001">
    <property type="entry name" value="Helicase_ATP-bd"/>
</dbReference>
<dbReference type="Pfam" id="PF00176">
    <property type="entry name" value="SNF2-rel_dom"/>
    <property type="match status" value="1"/>
</dbReference>
<evidence type="ECO:0000256" key="1">
    <source>
        <dbReference type="ARBA" id="ARBA00022603"/>
    </source>
</evidence>
<feature type="compositionally biased region" description="Basic and acidic residues" evidence="9">
    <location>
        <begin position="1395"/>
        <end position="1413"/>
    </location>
</feature>
<dbReference type="InterPro" id="IPR001650">
    <property type="entry name" value="Helicase_C-like"/>
</dbReference>
<dbReference type="Pfam" id="PF00271">
    <property type="entry name" value="Helicase_C"/>
    <property type="match status" value="1"/>
</dbReference>
<evidence type="ECO:0000313" key="11">
    <source>
        <dbReference type="EMBL" id="KMM65501.1"/>
    </source>
</evidence>
<dbReference type="PROSITE" id="PS00518">
    <property type="entry name" value="ZF_RING_1"/>
    <property type="match status" value="1"/>
</dbReference>
<reference evidence="12" key="2">
    <citation type="journal article" date="2009" name="Genome Res.">
        <title>Comparative genomic analyses of the human fungal pathogens Coccidioides and their relatives.</title>
        <authorList>
            <person name="Sharpton T.J."/>
            <person name="Stajich J.E."/>
            <person name="Rounsley S.D."/>
            <person name="Gardner M.J."/>
            <person name="Wortman J.R."/>
            <person name="Jordar V.S."/>
            <person name="Maiti R."/>
            <person name="Kodira C.D."/>
            <person name="Neafsey D.E."/>
            <person name="Zeng Q."/>
            <person name="Hung C.-Y."/>
            <person name="McMahan C."/>
            <person name="Muszewska A."/>
            <person name="Grynberg M."/>
            <person name="Mandel M.A."/>
            <person name="Kellner E.M."/>
            <person name="Barker B.M."/>
            <person name="Galgiani J.N."/>
            <person name="Orbach M.J."/>
            <person name="Kirkland T.N."/>
            <person name="Cole G.T."/>
            <person name="Henn M.R."/>
            <person name="Birren B.W."/>
            <person name="Taylor J.W."/>
        </authorList>
    </citation>
    <scope>NUCLEOTIDE SEQUENCE [LARGE SCALE GENOMIC DNA]</scope>
    <source>
        <strain evidence="12">RMSCC 3488</strain>
    </source>
</reference>
<dbReference type="Proteomes" id="UP000054567">
    <property type="component" value="Unassembled WGS sequence"/>
</dbReference>
<dbReference type="PANTHER" id="PTHR45626:SF26">
    <property type="entry name" value="FAMILY HELICASE, PUTATIVE (AFU_ORTHOLOGUE AFUA_2G09120)-RELATED"/>
    <property type="match status" value="1"/>
</dbReference>
<dbReference type="InterPro" id="IPR017907">
    <property type="entry name" value="Znf_RING_CS"/>
</dbReference>
<dbReference type="InterPro" id="IPR000330">
    <property type="entry name" value="SNF2_N"/>
</dbReference>
<feature type="region of interest" description="Disordered" evidence="9">
    <location>
        <begin position="1391"/>
        <end position="1477"/>
    </location>
</feature>
<evidence type="ECO:0000256" key="2">
    <source>
        <dbReference type="ARBA" id="ARBA00022679"/>
    </source>
</evidence>
<dbReference type="CDD" id="cd18793">
    <property type="entry name" value="SF2_C_SNF"/>
    <property type="match status" value="1"/>
</dbReference>
<reference evidence="11 12" key="1">
    <citation type="submission" date="2007-06" db="EMBL/GenBank/DDBJ databases">
        <title>The Genome Sequence of Coccidioides posadasii RMSCC_3488.</title>
        <authorList>
            <consortium name="Coccidioides Genome Resources Consortium"/>
            <consortium name="The Broad Institute Genome Sequencing Platform"/>
            <person name="Henn M.R."/>
            <person name="Sykes S."/>
            <person name="Young S."/>
            <person name="Jaffe D."/>
            <person name="Berlin A."/>
            <person name="Alvarez P."/>
            <person name="Butler J."/>
            <person name="Gnerre S."/>
            <person name="Grabherr M."/>
            <person name="Mauceli E."/>
            <person name="Brockman W."/>
            <person name="Kodira C."/>
            <person name="Alvarado L."/>
            <person name="Zeng Q."/>
            <person name="Crawford M."/>
            <person name="Antoine C."/>
            <person name="Devon K."/>
            <person name="Galgiani J."/>
            <person name="Orsborn K."/>
            <person name="Lewis M.L."/>
            <person name="Nusbaum C."/>
            <person name="Galagan J."/>
            <person name="Birren B."/>
        </authorList>
    </citation>
    <scope>NUCLEOTIDE SEQUENCE [LARGE SCALE GENOMIC DNA]</scope>
    <source>
        <strain evidence="11 12">RMSCC 3488</strain>
    </source>
</reference>
<gene>
    <name evidence="11" type="ORF">CPAG_01851</name>
</gene>
<dbReference type="InterPro" id="IPR038718">
    <property type="entry name" value="SNF2-like_sf"/>
</dbReference>
<dbReference type="SMART" id="SM00487">
    <property type="entry name" value="DEXDc"/>
    <property type="match status" value="1"/>
</dbReference>
<dbReference type="GO" id="GO:0008270">
    <property type="term" value="F:zinc ion binding"/>
    <property type="evidence" value="ECO:0007669"/>
    <property type="project" value="UniProtKB-KW"/>
</dbReference>
<feature type="region of interest" description="Disordered" evidence="9">
    <location>
        <begin position="1"/>
        <end position="64"/>
    </location>
</feature>
<dbReference type="GO" id="GO:0032259">
    <property type="term" value="P:methylation"/>
    <property type="evidence" value="ECO:0007669"/>
    <property type="project" value="UniProtKB-KW"/>
</dbReference>
<dbReference type="InterPro" id="IPR029063">
    <property type="entry name" value="SAM-dependent_MTases_sf"/>
</dbReference>
<reference evidence="12" key="3">
    <citation type="journal article" date="2010" name="Genome Res.">
        <title>Population genomic sequencing of Coccidioides fungi reveals recent hybridization and transposon control.</title>
        <authorList>
            <person name="Neafsey D.E."/>
            <person name="Barker B.M."/>
            <person name="Sharpton T.J."/>
            <person name="Stajich J.E."/>
            <person name="Park D.J."/>
            <person name="Whiston E."/>
            <person name="Hung C.-Y."/>
            <person name="McMahan C."/>
            <person name="White J."/>
            <person name="Sykes S."/>
            <person name="Heiman D."/>
            <person name="Young S."/>
            <person name="Zeng Q."/>
            <person name="Abouelleil A."/>
            <person name="Aftuck L."/>
            <person name="Bessette D."/>
            <person name="Brown A."/>
            <person name="FitzGerald M."/>
            <person name="Lui A."/>
            <person name="Macdonald J.P."/>
            <person name="Priest M."/>
            <person name="Orbach M.J."/>
            <person name="Galgiani J.N."/>
            <person name="Kirkland T.N."/>
            <person name="Cole G.T."/>
            <person name="Birren B.W."/>
            <person name="Henn M.R."/>
            <person name="Taylor J.W."/>
            <person name="Rounsley S.D."/>
        </authorList>
    </citation>
    <scope>NUCLEOTIDE SEQUENCE [LARGE SCALE GENOMIC DNA]</scope>
    <source>
        <strain evidence="12">RMSCC 3488</strain>
    </source>
</reference>
<proteinExistence type="predicted"/>
<dbReference type="GO" id="GO:0016787">
    <property type="term" value="F:hydrolase activity"/>
    <property type="evidence" value="ECO:0007669"/>
    <property type="project" value="UniProtKB-KW"/>
</dbReference>
<keyword evidence="3" id="KW-0479">Metal-binding</keyword>
<organism evidence="11 12">
    <name type="scientific">Coccidioides posadasii RMSCC 3488</name>
    <dbReference type="NCBI Taxonomy" id="454284"/>
    <lineage>
        <taxon>Eukaryota</taxon>
        <taxon>Fungi</taxon>
        <taxon>Dikarya</taxon>
        <taxon>Ascomycota</taxon>
        <taxon>Pezizomycotina</taxon>
        <taxon>Eurotiomycetes</taxon>
        <taxon>Eurotiomycetidae</taxon>
        <taxon>Onygenales</taxon>
        <taxon>Onygenaceae</taxon>
        <taxon>Coccidioides</taxon>
    </lineage>
</organism>
<dbReference type="GO" id="GO:0006281">
    <property type="term" value="P:DNA repair"/>
    <property type="evidence" value="ECO:0007669"/>
    <property type="project" value="TreeGrafter"/>
</dbReference>
<keyword evidence="8" id="KW-0067">ATP-binding</keyword>
<dbReference type="Gene3D" id="3.40.50.300">
    <property type="entry name" value="P-loop containing nucleotide triphosphate hydrolases"/>
    <property type="match status" value="1"/>
</dbReference>
<dbReference type="GO" id="GO:0005634">
    <property type="term" value="C:nucleus"/>
    <property type="evidence" value="ECO:0007669"/>
    <property type="project" value="TreeGrafter"/>
</dbReference>
<dbReference type="Pfam" id="PF00145">
    <property type="entry name" value="DNA_methylase"/>
    <property type="match status" value="1"/>
</dbReference>
<dbReference type="InterPro" id="IPR050628">
    <property type="entry name" value="SNF2_RAD54_helicase_TF"/>
</dbReference>
<feature type="compositionally biased region" description="Acidic residues" evidence="9">
    <location>
        <begin position="32"/>
        <end position="43"/>
    </location>
</feature>
<dbReference type="EMBL" id="DS268109">
    <property type="protein sequence ID" value="KMM65501.1"/>
    <property type="molecule type" value="Genomic_DNA"/>
</dbReference>
<keyword evidence="7" id="KW-0862">Zinc</keyword>
<evidence type="ECO:0000313" key="12">
    <source>
        <dbReference type="Proteomes" id="UP000054567"/>
    </source>
</evidence>